<dbReference type="PIRSF" id="PIRSF000161">
    <property type="entry name" value="DHPR"/>
    <property type="match status" value="1"/>
</dbReference>
<dbReference type="GO" id="GO:0051287">
    <property type="term" value="F:NAD binding"/>
    <property type="evidence" value="ECO:0007669"/>
    <property type="project" value="UniProtKB-UniRule"/>
</dbReference>
<protein>
    <recommendedName>
        <fullName evidence="10 13">4-hydroxy-tetrahydrodipicolinate reductase</fullName>
        <shortName evidence="13">HTPA reductase</shortName>
        <ecNumber evidence="10 13">1.17.1.8</ecNumber>
    </recommendedName>
</protein>
<sequence>MDEIKVIVCGARGRMGQEVVSMILKEKGWQLIGAVESPAHPEIGVEICKGLRVTSSLQDVLKKDAVIIEFTTPLATLEHVRVARENHIPCVIGTTGFKNSEIEEIKKASCSIPILLSPNMGRGINLLFALVEKIARILPDFDKEIVEAHHNLKKDAPSGTAYRIAQILAEVEGKDLSQLAVHGRKGMVGRRKRNEIGIHSIRGGSIVGDHTVIFAGEGERLEITHRAESRKIFARGALLAAKFIADKEPGLYDLQDALGIKK</sequence>
<feature type="active site" description="Proton donor" evidence="13">
    <location>
        <position position="153"/>
    </location>
</feature>
<dbReference type="AlphaFoldDB" id="A0A662DKC4"/>
<evidence type="ECO:0000259" key="15">
    <source>
        <dbReference type="Pfam" id="PF05173"/>
    </source>
</evidence>
<feature type="binding site" evidence="13">
    <location>
        <begin position="93"/>
        <end position="95"/>
    </location>
    <ligand>
        <name>NAD(+)</name>
        <dbReference type="ChEBI" id="CHEBI:57540"/>
    </ligand>
</feature>
<dbReference type="InterPro" id="IPR022664">
    <property type="entry name" value="DapB_N_CS"/>
</dbReference>
<comment type="similarity">
    <text evidence="1 13">Belongs to the DapB family.</text>
</comment>
<dbReference type="InterPro" id="IPR023940">
    <property type="entry name" value="DHDPR_bac"/>
</dbReference>
<dbReference type="FunFam" id="3.30.360.10:FF:000004">
    <property type="entry name" value="4-hydroxy-tetrahydrodipicolinate reductase"/>
    <property type="match status" value="1"/>
</dbReference>
<dbReference type="InterPro" id="IPR022663">
    <property type="entry name" value="DapB_C"/>
</dbReference>
<keyword evidence="8 13" id="KW-0457">Lysine biosynthesis</keyword>
<evidence type="ECO:0000256" key="7">
    <source>
        <dbReference type="ARBA" id="ARBA00023027"/>
    </source>
</evidence>
<dbReference type="GO" id="GO:0016726">
    <property type="term" value="F:oxidoreductase activity, acting on CH or CH2 groups, NAD or NADP as acceptor"/>
    <property type="evidence" value="ECO:0007669"/>
    <property type="project" value="UniProtKB-UniRule"/>
</dbReference>
<keyword evidence="7 13" id="KW-0520">NAD</keyword>
<dbReference type="GO" id="GO:0008839">
    <property type="term" value="F:4-hydroxy-tetrahydrodipicolinate reductase"/>
    <property type="evidence" value="ECO:0007669"/>
    <property type="project" value="UniProtKB-UniRule"/>
</dbReference>
<comment type="pathway">
    <text evidence="9 13">Amino-acid biosynthesis; L-lysine biosynthesis via DAP pathway; (S)-tetrahydrodipicolinate from L-aspartate: step 4/4.</text>
</comment>
<dbReference type="Pfam" id="PF01113">
    <property type="entry name" value="DapB_N"/>
    <property type="match status" value="1"/>
</dbReference>
<dbReference type="PANTHER" id="PTHR20836:SF0">
    <property type="entry name" value="4-HYDROXY-TETRAHYDRODIPICOLINATE REDUCTASE 1, CHLOROPLASTIC-RELATED"/>
    <property type="match status" value="1"/>
</dbReference>
<keyword evidence="2 13" id="KW-0963">Cytoplasm</keyword>
<dbReference type="SUPFAM" id="SSF51735">
    <property type="entry name" value="NAD(P)-binding Rossmann-fold domains"/>
    <property type="match status" value="1"/>
</dbReference>
<dbReference type="EC" id="1.17.1.8" evidence="10 13"/>
<feature type="domain" description="Dihydrodipicolinate reductase N-terminal" evidence="14">
    <location>
        <begin position="4"/>
        <end position="120"/>
    </location>
</feature>
<dbReference type="PROSITE" id="PS01298">
    <property type="entry name" value="DAPB"/>
    <property type="match status" value="1"/>
</dbReference>
<evidence type="ECO:0000256" key="6">
    <source>
        <dbReference type="ARBA" id="ARBA00023002"/>
    </source>
</evidence>
<dbReference type="InterPro" id="IPR000846">
    <property type="entry name" value="DapB_N"/>
</dbReference>
<evidence type="ECO:0000256" key="3">
    <source>
        <dbReference type="ARBA" id="ARBA00022605"/>
    </source>
</evidence>
<evidence type="ECO:0000256" key="13">
    <source>
        <dbReference type="HAMAP-Rule" id="MF_00102"/>
    </source>
</evidence>
<accession>A0A662DKC4</accession>
<dbReference type="Gene3D" id="3.40.50.720">
    <property type="entry name" value="NAD(P)-binding Rossmann-like Domain"/>
    <property type="match status" value="1"/>
</dbReference>
<dbReference type="InterPro" id="IPR036291">
    <property type="entry name" value="NAD(P)-bd_dom_sf"/>
</dbReference>
<evidence type="ECO:0000256" key="5">
    <source>
        <dbReference type="ARBA" id="ARBA00022915"/>
    </source>
</evidence>
<dbReference type="SUPFAM" id="SSF55347">
    <property type="entry name" value="Glyceraldehyde-3-phosphate dehydrogenase-like, C-terminal domain"/>
    <property type="match status" value="1"/>
</dbReference>
<feature type="binding site" evidence="13">
    <location>
        <begin position="117"/>
        <end position="120"/>
    </location>
    <ligand>
        <name>NAD(+)</name>
        <dbReference type="ChEBI" id="CHEBI:57540"/>
    </ligand>
</feature>
<dbReference type="PANTHER" id="PTHR20836">
    <property type="entry name" value="DIHYDRODIPICOLINATE REDUCTASE"/>
    <property type="match status" value="1"/>
</dbReference>
<keyword evidence="4 13" id="KW-0521">NADP</keyword>
<keyword evidence="6 13" id="KW-0560">Oxidoreductase</keyword>
<evidence type="ECO:0000256" key="4">
    <source>
        <dbReference type="ARBA" id="ARBA00022857"/>
    </source>
</evidence>
<reference evidence="16 17" key="1">
    <citation type="submission" date="2018-06" db="EMBL/GenBank/DDBJ databases">
        <title>Extensive metabolic versatility and redundancy in microbially diverse, dynamic hydrothermal sediments.</title>
        <authorList>
            <person name="Dombrowski N."/>
            <person name="Teske A."/>
            <person name="Baker B.J."/>
        </authorList>
    </citation>
    <scope>NUCLEOTIDE SEQUENCE [LARGE SCALE GENOMIC DNA]</scope>
    <source>
        <strain evidence="16">B3_G15</strain>
    </source>
</reference>
<feature type="domain" description="Dihydrodipicolinate reductase C-terminal" evidence="15">
    <location>
        <begin position="123"/>
        <end position="258"/>
    </location>
</feature>
<comment type="caution">
    <text evidence="13">Lacks conserved residue(s) required for the propagation of feature annotation.</text>
</comment>
<dbReference type="NCBIfam" id="TIGR00036">
    <property type="entry name" value="dapB"/>
    <property type="match status" value="1"/>
</dbReference>
<comment type="caution">
    <text evidence="13">Was originally thought to be a dihydrodipicolinate reductase (DHDPR), catalyzing the conversion of dihydrodipicolinate to tetrahydrodipicolinate. However, it was shown in E.coli that the substrate of the enzymatic reaction is not dihydrodipicolinate (DHDP) but in fact (2S,4S)-4-hydroxy-2,3,4,5-tetrahydrodipicolinic acid (HTPA), the product released by the DapA-catalyzed reaction.</text>
</comment>
<dbReference type="Gene3D" id="3.30.360.10">
    <property type="entry name" value="Dihydrodipicolinate Reductase, domain 2"/>
    <property type="match status" value="1"/>
</dbReference>
<feature type="binding site" evidence="13">
    <location>
        <position position="36"/>
    </location>
    <ligand>
        <name>NAD(+)</name>
        <dbReference type="ChEBI" id="CHEBI:57540"/>
    </ligand>
</feature>
<dbReference type="Proteomes" id="UP000280417">
    <property type="component" value="Unassembled WGS sequence"/>
</dbReference>
<evidence type="ECO:0000256" key="11">
    <source>
        <dbReference type="ARBA" id="ARBA00049080"/>
    </source>
</evidence>
<evidence type="ECO:0000256" key="10">
    <source>
        <dbReference type="ARBA" id="ARBA00038983"/>
    </source>
</evidence>
<comment type="subcellular location">
    <subcellularLocation>
        <location evidence="13">Cytoplasm</location>
    </subcellularLocation>
</comment>
<organism evidence="16 17">
    <name type="scientific">Aerophobetes bacterium</name>
    <dbReference type="NCBI Taxonomy" id="2030807"/>
    <lineage>
        <taxon>Bacteria</taxon>
        <taxon>Candidatus Aerophobota</taxon>
    </lineage>
</organism>
<evidence type="ECO:0000313" key="17">
    <source>
        <dbReference type="Proteomes" id="UP000280417"/>
    </source>
</evidence>
<dbReference type="GO" id="GO:0050661">
    <property type="term" value="F:NADP binding"/>
    <property type="evidence" value="ECO:0007669"/>
    <property type="project" value="UniProtKB-UniRule"/>
</dbReference>
<evidence type="ECO:0000259" key="14">
    <source>
        <dbReference type="Pfam" id="PF01113"/>
    </source>
</evidence>
<feature type="active site" description="Proton donor/acceptor" evidence="13">
    <location>
        <position position="149"/>
    </location>
</feature>
<gene>
    <name evidence="13" type="primary">dapB</name>
    <name evidence="16" type="ORF">DRJ04_01815</name>
</gene>
<dbReference type="GO" id="GO:0019877">
    <property type="term" value="P:diaminopimelate biosynthetic process"/>
    <property type="evidence" value="ECO:0007669"/>
    <property type="project" value="UniProtKB-UniRule"/>
</dbReference>
<dbReference type="GO" id="GO:0005829">
    <property type="term" value="C:cytosol"/>
    <property type="evidence" value="ECO:0007669"/>
    <property type="project" value="TreeGrafter"/>
</dbReference>
<feature type="binding site" evidence="13">
    <location>
        <position position="150"/>
    </location>
    <ligand>
        <name>(S)-2,3,4,5-tetrahydrodipicolinate</name>
        <dbReference type="ChEBI" id="CHEBI:16845"/>
    </ligand>
</feature>
<comment type="subunit">
    <text evidence="13">Homotetramer.</text>
</comment>
<dbReference type="CDD" id="cd02274">
    <property type="entry name" value="DHDPR_N"/>
    <property type="match status" value="1"/>
</dbReference>
<keyword evidence="5 13" id="KW-0220">Diaminopimelate biosynthesis</keyword>
<feature type="binding site" evidence="13">
    <location>
        <begin position="10"/>
        <end position="15"/>
    </location>
    <ligand>
        <name>NAD(+)</name>
        <dbReference type="ChEBI" id="CHEBI:57540"/>
    </ligand>
</feature>
<dbReference type="HAMAP" id="MF_00102">
    <property type="entry name" value="DapB"/>
    <property type="match status" value="1"/>
</dbReference>
<evidence type="ECO:0000256" key="12">
    <source>
        <dbReference type="ARBA" id="ARBA00049396"/>
    </source>
</evidence>
<comment type="caution">
    <text evidence="16">The sequence shown here is derived from an EMBL/GenBank/DDBJ whole genome shotgun (WGS) entry which is preliminary data.</text>
</comment>
<comment type="catalytic activity">
    <reaction evidence="11 13">
        <text>(S)-2,3,4,5-tetrahydrodipicolinate + NADP(+) + H2O = (2S,4S)-4-hydroxy-2,3,4,5-tetrahydrodipicolinate + NADPH + H(+)</text>
        <dbReference type="Rhea" id="RHEA:35331"/>
        <dbReference type="ChEBI" id="CHEBI:15377"/>
        <dbReference type="ChEBI" id="CHEBI:15378"/>
        <dbReference type="ChEBI" id="CHEBI:16845"/>
        <dbReference type="ChEBI" id="CHEBI:57783"/>
        <dbReference type="ChEBI" id="CHEBI:58349"/>
        <dbReference type="ChEBI" id="CHEBI:67139"/>
        <dbReference type="EC" id="1.17.1.8"/>
    </reaction>
</comment>
<evidence type="ECO:0000256" key="8">
    <source>
        <dbReference type="ARBA" id="ARBA00023154"/>
    </source>
</evidence>
<keyword evidence="3 13" id="KW-0028">Amino-acid biosynthesis</keyword>
<evidence type="ECO:0000313" key="16">
    <source>
        <dbReference type="EMBL" id="RLE14743.1"/>
    </source>
</evidence>
<dbReference type="EMBL" id="QMQA01000031">
    <property type="protein sequence ID" value="RLE14743.1"/>
    <property type="molecule type" value="Genomic_DNA"/>
</dbReference>
<evidence type="ECO:0000256" key="2">
    <source>
        <dbReference type="ARBA" id="ARBA00022490"/>
    </source>
</evidence>
<dbReference type="Pfam" id="PF05173">
    <property type="entry name" value="DapB_C"/>
    <property type="match status" value="1"/>
</dbReference>
<dbReference type="UniPathway" id="UPA00034">
    <property type="reaction ID" value="UER00018"/>
</dbReference>
<feature type="binding site" evidence="13">
    <location>
        <begin position="159"/>
        <end position="160"/>
    </location>
    <ligand>
        <name>(S)-2,3,4,5-tetrahydrodipicolinate</name>
        <dbReference type="ChEBI" id="CHEBI:16845"/>
    </ligand>
</feature>
<comment type="function">
    <text evidence="13">Catalyzes the conversion of 4-hydroxy-tetrahydrodipicolinate (HTPA) to tetrahydrodipicolinate.</text>
</comment>
<evidence type="ECO:0000256" key="1">
    <source>
        <dbReference type="ARBA" id="ARBA00006642"/>
    </source>
</evidence>
<dbReference type="GO" id="GO:0009089">
    <property type="term" value="P:lysine biosynthetic process via diaminopimelate"/>
    <property type="evidence" value="ECO:0007669"/>
    <property type="project" value="UniProtKB-UniRule"/>
</dbReference>
<evidence type="ECO:0000256" key="9">
    <source>
        <dbReference type="ARBA" id="ARBA00037922"/>
    </source>
</evidence>
<comment type="catalytic activity">
    <reaction evidence="12 13">
        <text>(S)-2,3,4,5-tetrahydrodipicolinate + NAD(+) + H2O = (2S,4S)-4-hydroxy-2,3,4,5-tetrahydrodipicolinate + NADH + H(+)</text>
        <dbReference type="Rhea" id="RHEA:35323"/>
        <dbReference type="ChEBI" id="CHEBI:15377"/>
        <dbReference type="ChEBI" id="CHEBI:15378"/>
        <dbReference type="ChEBI" id="CHEBI:16845"/>
        <dbReference type="ChEBI" id="CHEBI:57540"/>
        <dbReference type="ChEBI" id="CHEBI:57945"/>
        <dbReference type="ChEBI" id="CHEBI:67139"/>
        <dbReference type="EC" id="1.17.1.8"/>
    </reaction>
</comment>
<proteinExistence type="inferred from homology"/>
<name>A0A662DKC4_UNCAE</name>